<feature type="domain" description="Ig-like" evidence="15">
    <location>
        <begin position="101"/>
        <end position="185"/>
    </location>
</feature>
<dbReference type="InterPro" id="IPR013783">
    <property type="entry name" value="Ig-like_fold"/>
</dbReference>
<gene>
    <name evidence="16" type="primary">FCRL5</name>
</gene>
<dbReference type="SMART" id="SM00408">
    <property type="entry name" value="IGc2"/>
    <property type="match status" value="9"/>
</dbReference>
<dbReference type="GO" id="GO:0009897">
    <property type="term" value="C:external side of plasma membrane"/>
    <property type="evidence" value="ECO:0000318"/>
    <property type="project" value="GO_Central"/>
</dbReference>
<dbReference type="ExpressionAtlas" id="A0A3Q2H3R9">
    <property type="expression patterns" value="baseline"/>
</dbReference>
<keyword evidence="5" id="KW-0677">Repeat</keyword>
<proteinExistence type="predicted"/>
<keyword evidence="7 13" id="KW-0472">Membrane</keyword>
<feature type="signal peptide" evidence="14">
    <location>
        <begin position="1"/>
        <end position="15"/>
    </location>
</feature>
<dbReference type="GO" id="GO:0004888">
    <property type="term" value="F:transmembrane signaling receptor activity"/>
    <property type="evidence" value="ECO:0000318"/>
    <property type="project" value="GO_Central"/>
</dbReference>
<dbReference type="FunFam" id="2.60.40.10:FF:001308">
    <property type="entry name" value="Fc receptor like 4"/>
    <property type="match status" value="1"/>
</dbReference>
<dbReference type="FunFam" id="2.60.40.10:FF:000357">
    <property type="entry name" value="Fc receptor like 1"/>
    <property type="match status" value="5"/>
</dbReference>
<evidence type="ECO:0000259" key="15">
    <source>
        <dbReference type="PROSITE" id="PS50835"/>
    </source>
</evidence>
<organism evidence="16 17">
    <name type="scientific">Equus caballus</name>
    <name type="common">Horse</name>
    <dbReference type="NCBI Taxonomy" id="9796"/>
    <lineage>
        <taxon>Eukaryota</taxon>
        <taxon>Metazoa</taxon>
        <taxon>Chordata</taxon>
        <taxon>Craniata</taxon>
        <taxon>Vertebrata</taxon>
        <taxon>Euteleostomi</taxon>
        <taxon>Mammalia</taxon>
        <taxon>Eutheria</taxon>
        <taxon>Laurasiatheria</taxon>
        <taxon>Perissodactyla</taxon>
        <taxon>Equidae</taxon>
        <taxon>Equus</taxon>
    </lineage>
</organism>
<dbReference type="SUPFAM" id="SSF48726">
    <property type="entry name" value="Immunoglobulin"/>
    <property type="match status" value="9"/>
</dbReference>
<feature type="domain" description="Ig-like" evidence="15">
    <location>
        <begin position="476"/>
        <end position="563"/>
    </location>
</feature>
<keyword evidence="11" id="KW-0393">Immunoglobulin domain</keyword>
<evidence type="ECO:0000256" key="13">
    <source>
        <dbReference type="SAM" id="Phobius"/>
    </source>
</evidence>
<dbReference type="GO" id="GO:0042113">
    <property type="term" value="P:B cell activation"/>
    <property type="evidence" value="ECO:0007669"/>
    <property type="project" value="Ensembl"/>
</dbReference>
<keyword evidence="4 14" id="KW-0732">Signal</keyword>
<reference evidence="16 17" key="1">
    <citation type="journal article" date="2009" name="Science">
        <title>Genome sequence, comparative analysis, and population genetics of the domestic horse.</title>
        <authorList>
            <consortium name="Broad Institute Genome Sequencing Platform"/>
            <consortium name="Broad Institute Whole Genome Assembly Team"/>
            <person name="Wade C.M."/>
            <person name="Giulotto E."/>
            <person name="Sigurdsson S."/>
            <person name="Zoli M."/>
            <person name="Gnerre S."/>
            <person name="Imsland F."/>
            <person name="Lear T.L."/>
            <person name="Adelson D.L."/>
            <person name="Bailey E."/>
            <person name="Bellone R.R."/>
            <person name="Bloecker H."/>
            <person name="Distl O."/>
            <person name="Edgar R.C."/>
            <person name="Garber M."/>
            <person name="Leeb T."/>
            <person name="Mauceli E."/>
            <person name="MacLeod J.N."/>
            <person name="Penedo M.C.T."/>
            <person name="Raison J.M."/>
            <person name="Sharpe T."/>
            <person name="Vogel J."/>
            <person name="Andersson L."/>
            <person name="Antczak D.F."/>
            <person name="Biagi T."/>
            <person name="Binns M.M."/>
            <person name="Chowdhary B.P."/>
            <person name="Coleman S.J."/>
            <person name="Della Valle G."/>
            <person name="Fryc S."/>
            <person name="Guerin G."/>
            <person name="Hasegawa T."/>
            <person name="Hill E.W."/>
            <person name="Jurka J."/>
            <person name="Kiialainen A."/>
            <person name="Lindgren G."/>
            <person name="Liu J."/>
            <person name="Magnani E."/>
            <person name="Mickelson J.R."/>
            <person name="Murray J."/>
            <person name="Nergadze S.G."/>
            <person name="Onofrio R."/>
            <person name="Pedroni S."/>
            <person name="Piras M.F."/>
            <person name="Raudsepp T."/>
            <person name="Rocchi M."/>
            <person name="Roeed K.H."/>
            <person name="Ryder O.A."/>
            <person name="Searle S."/>
            <person name="Skow L."/>
            <person name="Swinburne J.E."/>
            <person name="Syvaenen A.C."/>
            <person name="Tozaki T."/>
            <person name="Valberg S.J."/>
            <person name="Vaudin M."/>
            <person name="White J.R."/>
            <person name="Zody M.C."/>
            <person name="Lander E.S."/>
            <person name="Lindblad-Toh K."/>
        </authorList>
    </citation>
    <scope>NUCLEOTIDE SEQUENCE [LARGE SCALE GENOMIC DNA]</scope>
    <source>
        <strain evidence="16 17">Thoroughbred</strain>
    </source>
</reference>
<evidence type="ECO:0000256" key="14">
    <source>
        <dbReference type="SAM" id="SignalP"/>
    </source>
</evidence>
<feature type="domain" description="Ig-like" evidence="15">
    <location>
        <begin position="37"/>
        <end position="97"/>
    </location>
</feature>
<evidence type="ECO:0000313" key="16">
    <source>
        <dbReference type="Ensembl" id="ENSECAP00000027656.3"/>
    </source>
</evidence>
<protein>
    <submittedName>
        <fullName evidence="16">Fc receptor like 5</fullName>
    </submittedName>
</protein>
<evidence type="ECO:0000256" key="4">
    <source>
        <dbReference type="ARBA" id="ARBA00022729"/>
    </source>
</evidence>
<dbReference type="PANTHER" id="PTHR11481:SF68">
    <property type="entry name" value="FC RECEPTOR-LIKE PROTEIN 5"/>
    <property type="match status" value="1"/>
</dbReference>
<keyword evidence="9" id="KW-0675">Receptor</keyword>
<feature type="region of interest" description="Disordered" evidence="12">
    <location>
        <begin position="880"/>
        <end position="903"/>
    </location>
</feature>
<keyword evidence="10" id="KW-0325">Glycoprotein</keyword>
<name>A0A3Q2H3R9_HORSE</name>
<dbReference type="Ensembl" id="ENSECAT00000043486.3">
    <property type="protein sequence ID" value="ENSECAP00000027656.3"/>
    <property type="gene ID" value="ENSECAG00000015405.4"/>
</dbReference>
<reference evidence="16" key="2">
    <citation type="submission" date="2025-08" db="UniProtKB">
        <authorList>
            <consortium name="Ensembl"/>
        </authorList>
    </citation>
    <scope>IDENTIFICATION</scope>
    <source>
        <strain evidence="16">Thoroughbred</strain>
    </source>
</reference>
<dbReference type="Gene3D" id="2.60.40.10">
    <property type="entry name" value="Immunoglobulins"/>
    <property type="match status" value="9"/>
</dbReference>
<feature type="domain" description="Ig-like" evidence="15">
    <location>
        <begin position="192"/>
        <end position="277"/>
    </location>
</feature>
<feature type="domain" description="Ig-like" evidence="15">
    <location>
        <begin position="383"/>
        <end position="468"/>
    </location>
</feature>
<dbReference type="InterPro" id="IPR003599">
    <property type="entry name" value="Ig_sub"/>
</dbReference>
<evidence type="ECO:0000256" key="6">
    <source>
        <dbReference type="ARBA" id="ARBA00022989"/>
    </source>
</evidence>
<evidence type="ECO:0000256" key="11">
    <source>
        <dbReference type="ARBA" id="ARBA00023319"/>
    </source>
</evidence>
<evidence type="ECO:0000256" key="7">
    <source>
        <dbReference type="ARBA" id="ARBA00023136"/>
    </source>
</evidence>
<dbReference type="InterPro" id="IPR007110">
    <property type="entry name" value="Ig-like_dom"/>
</dbReference>
<reference evidence="16" key="3">
    <citation type="submission" date="2025-09" db="UniProtKB">
        <authorList>
            <consortium name="Ensembl"/>
        </authorList>
    </citation>
    <scope>IDENTIFICATION</scope>
    <source>
        <strain evidence="16">Thoroughbred</strain>
    </source>
</reference>
<dbReference type="InterPro" id="IPR050488">
    <property type="entry name" value="Ig_Fc_receptor"/>
</dbReference>
<dbReference type="Proteomes" id="UP000002281">
    <property type="component" value="Chromosome 5"/>
</dbReference>
<dbReference type="PANTHER" id="PTHR11481">
    <property type="entry name" value="IMMUNOGLOBULIN FC RECEPTOR"/>
    <property type="match status" value="1"/>
</dbReference>
<feature type="domain" description="Ig-like" evidence="15">
    <location>
        <begin position="286"/>
        <end position="375"/>
    </location>
</feature>
<comment type="subcellular location">
    <subcellularLocation>
        <location evidence="1">Cell membrane</location>
        <topology evidence="1">Single-pass type I membrane protein</topology>
    </subcellularLocation>
</comment>
<dbReference type="CDD" id="cd00096">
    <property type="entry name" value="Ig"/>
    <property type="match status" value="1"/>
</dbReference>
<dbReference type="GeneTree" id="ENSGT01050000244808"/>
<sequence length="990" mass="107341">MLLWVSLLVLAPISGQFATSSKSVISVHPPWTVAFPGEKVKLVCSGSHFKRPEMSTPYRWYYRGKQISETSSNTYEVHDSGEYRCQAPDSIKSSSVSLLFSQATLILQAPLYVFEGDSVVLRCRAKAGVALTNVILYKNDRLLAFLSNTSDFHIRQADLKDNGAYKCSGFKKDSSSVVSNRVKIQVQELFPPPVMKASSFQPIEGELVTLTCETQLPSQKSDVRLQFCFFKDGQTLQSGWSSSPEFQINTIWREDSGSYWCQAQAVTSLVWKQSQTSKIYVQRGVAKVQIHTLPALEFVIPGQELVLICSVDGVPGLVRISWYKTSNKESMKIKIQNSLKAEFKISMVKNSDAGEYYCEANNGGLSFLSKPVTINVKVPVSPPGLTLSPPGDRALEGDMVTLLCEAQRGSLPIQYQFFREDVFLKEIEVTSLRTSSFSFSLTAEHSGNYYCTADNGLGAQRSRAVHLSVIVPVSHPVLTLSPPGPWAVEGDLMTLHCVAQKGSPPIQYRFYHGDVTLGSSSVPSGGGASFSFSVTSELSGNYHCTADNGFGSHKSEAISLSVTVPVSRPVLTIRTPRAQPVVGDIVELHCEAQRGSPPILYQFYHEDVILGSSSTPSGGSSLSLFLTEEHSGKYACVVSNGLGSQRSDTVSLSVRVPVSHAVLTLRAPRAQTVEGDMVELHCEARRGSPPIWYQFYHEDVTLGSSSAPSGGGASFNLSLTAEHSGNYFCKANNDLGAQHSEVVTFNVLVPVSRPVLTLRAPRSQAMVGDMVELHCEVQRGSPPILYQFYHENVTLESSSAPYGGGASFNLSLTTQHSGNYSCEANNGLGAQHSEAVTLSITGLTGSRSGPVATGVTGGLLSLLGLAAAALLLYYWLPRKAGGKSNSDPSRRPSSSDSQEPTYHNVPTWIELQPVYSNVNPEGEDVVYTEVRSIQKGNKHAAASTPGLLKNSDSSVIYSQPSAWWATVVLCQKGQHTPLETHTLGLLWTSP</sequence>
<dbReference type="Pfam" id="PF00047">
    <property type="entry name" value="ig"/>
    <property type="match status" value="1"/>
</dbReference>
<dbReference type="Pfam" id="PF13895">
    <property type="entry name" value="Ig_2"/>
    <property type="match status" value="7"/>
</dbReference>
<keyword evidence="3 13" id="KW-0812">Transmembrane</keyword>
<dbReference type="InterPro" id="IPR036179">
    <property type="entry name" value="Ig-like_dom_sf"/>
</dbReference>
<keyword evidence="8" id="KW-1015">Disulfide bond</keyword>
<dbReference type="GO" id="GO:0015026">
    <property type="term" value="F:coreceptor activity"/>
    <property type="evidence" value="ECO:0007669"/>
    <property type="project" value="Ensembl"/>
</dbReference>
<dbReference type="Pfam" id="PF13927">
    <property type="entry name" value="Ig_3"/>
    <property type="match status" value="1"/>
</dbReference>
<evidence type="ECO:0000256" key="10">
    <source>
        <dbReference type="ARBA" id="ARBA00023180"/>
    </source>
</evidence>
<dbReference type="Bgee" id="ENSECAG00000015405">
    <property type="expression patterns" value="Expressed in leukocyte and 16 other cell types or tissues"/>
</dbReference>
<keyword evidence="6 13" id="KW-1133">Transmembrane helix</keyword>
<evidence type="ECO:0000256" key="5">
    <source>
        <dbReference type="ARBA" id="ARBA00022737"/>
    </source>
</evidence>
<evidence type="ECO:0000256" key="9">
    <source>
        <dbReference type="ARBA" id="ARBA00023170"/>
    </source>
</evidence>
<feature type="domain" description="Ig-like" evidence="15">
    <location>
        <begin position="754"/>
        <end position="839"/>
    </location>
</feature>
<dbReference type="PROSITE" id="PS50835">
    <property type="entry name" value="IG_LIKE"/>
    <property type="match status" value="9"/>
</dbReference>
<evidence type="ECO:0000256" key="3">
    <source>
        <dbReference type="ARBA" id="ARBA00022692"/>
    </source>
</evidence>
<dbReference type="GO" id="GO:0043235">
    <property type="term" value="C:receptor complex"/>
    <property type="evidence" value="ECO:0007669"/>
    <property type="project" value="Ensembl"/>
</dbReference>
<feature type="domain" description="Ig-like" evidence="15">
    <location>
        <begin position="657"/>
        <end position="744"/>
    </location>
</feature>
<evidence type="ECO:0000313" key="17">
    <source>
        <dbReference type="Proteomes" id="UP000002281"/>
    </source>
</evidence>
<evidence type="ECO:0000256" key="12">
    <source>
        <dbReference type="SAM" id="MobiDB-lite"/>
    </source>
</evidence>
<dbReference type="GO" id="GO:0006955">
    <property type="term" value="P:immune response"/>
    <property type="evidence" value="ECO:0000318"/>
    <property type="project" value="GO_Central"/>
</dbReference>
<feature type="chain" id="PRO_5040147720" evidence="14">
    <location>
        <begin position="16"/>
        <end position="990"/>
    </location>
</feature>
<feature type="transmembrane region" description="Helical" evidence="13">
    <location>
        <begin position="855"/>
        <end position="876"/>
    </location>
</feature>
<keyword evidence="2" id="KW-1003">Cell membrane</keyword>
<dbReference type="GO" id="GO:0007166">
    <property type="term" value="P:cell surface receptor signaling pathway"/>
    <property type="evidence" value="ECO:0000318"/>
    <property type="project" value="GO_Central"/>
</dbReference>
<accession>A0A3Q2H3R9</accession>
<evidence type="ECO:0000256" key="1">
    <source>
        <dbReference type="ARBA" id="ARBA00004251"/>
    </source>
</evidence>
<keyword evidence="17" id="KW-1185">Reference proteome</keyword>
<evidence type="ECO:0000256" key="8">
    <source>
        <dbReference type="ARBA" id="ARBA00023157"/>
    </source>
</evidence>
<dbReference type="SMART" id="SM00409">
    <property type="entry name" value="IG"/>
    <property type="match status" value="9"/>
</dbReference>
<dbReference type="AlphaFoldDB" id="A0A3Q2H3R9"/>
<dbReference type="InterPro" id="IPR003598">
    <property type="entry name" value="Ig_sub2"/>
</dbReference>
<evidence type="ECO:0000256" key="2">
    <source>
        <dbReference type="ARBA" id="ARBA00022475"/>
    </source>
</evidence>
<dbReference type="InterPro" id="IPR013151">
    <property type="entry name" value="Immunoglobulin_dom"/>
</dbReference>
<feature type="domain" description="Ig-like" evidence="15">
    <location>
        <begin position="569"/>
        <end position="653"/>
    </location>
</feature>